<dbReference type="InterPro" id="IPR052738">
    <property type="entry name" value="ABC-Tungstate_binding"/>
</dbReference>
<gene>
    <name evidence="3" type="ORF">A6A04_12470</name>
</gene>
<name>A0A178MUT9_9PROT</name>
<dbReference type="AlphaFoldDB" id="A0A178MUT9"/>
<feature type="domain" description="PBP" evidence="2">
    <location>
        <begin position="21"/>
        <end position="247"/>
    </location>
</feature>
<dbReference type="Proteomes" id="UP000078428">
    <property type="component" value="Unassembled WGS sequence"/>
</dbReference>
<dbReference type="InterPro" id="IPR024370">
    <property type="entry name" value="PBP_domain"/>
</dbReference>
<evidence type="ECO:0000313" key="4">
    <source>
        <dbReference type="Proteomes" id="UP000078428"/>
    </source>
</evidence>
<feature type="signal peptide" evidence="1">
    <location>
        <begin position="1"/>
        <end position="21"/>
    </location>
</feature>
<dbReference type="Gene3D" id="3.40.190.10">
    <property type="entry name" value="Periplasmic binding protein-like II"/>
    <property type="match status" value="2"/>
</dbReference>
<dbReference type="RefSeq" id="WP_068489670.1">
    <property type="nucleotide sequence ID" value="NZ_LWQT01000037.1"/>
</dbReference>
<accession>A0A178MUT9</accession>
<evidence type="ECO:0000259" key="2">
    <source>
        <dbReference type="Pfam" id="PF12849"/>
    </source>
</evidence>
<dbReference type="STRING" id="1285242.A6A04_12470"/>
<keyword evidence="4" id="KW-1185">Reference proteome</keyword>
<dbReference type="PANTHER" id="PTHR37945:SF1">
    <property type="entry name" value="EXTRACELLULAR TUNGSTATE BINDING PROTEIN"/>
    <property type="match status" value="1"/>
</dbReference>
<dbReference type="SUPFAM" id="SSF53850">
    <property type="entry name" value="Periplasmic binding protein-like II"/>
    <property type="match status" value="1"/>
</dbReference>
<feature type="chain" id="PRO_5008092273" evidence="1">
    <location>
        <begin position="22"/>
        <end position="270"/>
    </location>
</feature>
<comment type="caution">
    <text evidence="3">The sequence shown here is derived from an EMBL/GenBank/DDBJ whole genome shotgun (WGS) entry which is preliminary data.</text>
</comment>
<evidence type="ECO:0000313" key="3">
    <source>
        <dbReference type="EMBL" id="OAN54053.1"/>
    </source>
</evidence>
<evidence type="ECO:0000256" key="1">
    <source>
        <dbReference type="SAM" id="SignalP"/>
    </source>
</evidence>
<protein>
    <submittedName>
        <fullName evidence="3">Sulfate transporter</fullName>
    </submittedName>
</protein>
<sequence>MLRRIFMAAVLLCSLAGQGMAQERFITLASTTSTEQSGLFGHLLPMFRAETGIWVRVVAVGTGQALKLGERGDADVLLVHDRLGEDKFVAEGFGIDRRDVMYNDYVLIGPKDDPAKVKGVKDVAEAFKRIGAAKAAFASRGDDSGTHRSELRIWKAAGVDVKAAGSGWYRELGSGMGPTLNTAAGMNAYVLADRGTWASFKNRQSLAIVLEGDKALFNPYGSILVDPARHSGIKSADAKAWHQWLTGPKGQAAIAGFKIGDEQLFFPSAK</sequence>
<proteinExistence type="predicted"/>
<organism evidence="3 4">
    <name type="scientific">Paramagnetospirillum marisnigri</name>
    <dbReference type="NCBI Taxonomy" id="1285242"/>
    <lineage>
        <taxon>Bacteria</taxon>
        <taxon>Pseudomonadati</taxon>
        <taxon>Pseudomonadota</taxon>
        <taxon>Alphaproteobacteria</taxon>
        <taxon>Rhodospirillales</taxon>
        <taxon>Magnetospirillaceae</taxon>
        <taxon>Paramagnetospirillum</taxon>
    </lineage>
</organism>
<reference evidence="3 4" key="1">
    <citation type="submission" date="2016-04" db="EMBL/GenBank/DDBJ databases">
        <title>Draft genome sequence of freshwater magnetotactic bacteria Magnetospirillum marisnigri SP-1 and Magnetospirillum moscoviense BB-1.</title>
        <authorList>
            <person name="Koziaeva V."/>
            <person name="Dziuba M.V."/>
            <person name="Ivanov T.M."/>
            <person name="Kuznetsov B."/>
            <person name="Grouzdev D.S."/>
        </authorList>
    </citation>
    <scope>NUCLEOTIDE SEQUENCE [LARGE SCALE GENOMIC DNA]</scope>
    <source>
        <strain evidence="3 4">SP-1</strain>
    </source>
</reference>
<dbReference type="PANTHER" id="PTHR37945">
    <property type="entry name" value="EXTRACELLULAR TUNGSTATE BINDING PROTEIN"/>
    <property type="match status" value="1"/>
</dbReference>
<keyword evidence="1" id="KW-0732">Signal</keyword>
<dbReference type="OrthoDB" id="186379at2"/>
<dbReference type="Pfam" id="PF12849">
    <property type="entry name" value="PBP_like_2"/>
    <property type="match status" value="1"/>
</dbReference>
<dbReference type="EMBL" id="LWQT01000037">
    <property type="protein sequence ID" value="OAN54053.1"/>
    <property type="molecule type" value="Genomic_DNA"/>
</dbReference>